<reference evidence="1 2" key="1">
    <citation type="submission" date="2018-05" db="EMBL/GenBank/DDBJ databases">
        <title>Integrated omic analyses show evidence that a Ca. Accumulibacter phosphatis strain performs denitrification under micro-aerobic conditions.</title>
        <authorList>
            <person name="Camejo P.Y."/>
            <person name="Katherine M.D."/>
            <person name="Daniel N.R."/>
        </authorList>
    </citation>
    <scope>NUCLEOTIDE SEQUENCE [LARGE SCALE GENOMIC DNA]</scope>
    <source>
        <strain evidence="1">UW-LDO-IC</strain>
    </source>
</reference>
<evidence type="ECO:0000313" key="1">
    <source>
        <dbReference type="EMBL" id="RDE49019.1"/>
    </source>
</evidence>
<protein>
    <submittedName>
        <fullName evidence="1">Uncharacterized protein</fullName>
    </submittedName>
</protein>
<gene>
    <name evidence="1" type="ORF">DVS81_18940</name>
</gene>
<name>A0A369XKR1_9PROT</name>
<evidence type="ECO:0000313" key="2">
    <source>
        <dbReference type="Proteomes" id="UP000253831"/>
    </source>
</evidence>
<dbReference type="EMBL" id="QPGA01000063">
    <property type="protein sequence ID" value="RDE49019.1"/>
    <property type="molecule type" value="Genomic_DNA"/>
</dbReference>
<comment type="caution">
    <text evidence="1">The sequence shown here is derived from an EMBL/GenBank/DDBJ whole genome shotgun (WGS) entry which is preliminary data.</text>
</comment>
<proteinExistence type="predicted"/>
<sequence>MGARLPRILLFAVVSKFCSGKRSAKISLRTSRSVWVDLRGDRKVEAGLRFDERALWCVATLAWPNAFRTCPRCERRGSQGLGIIINRLLANAILRSLVRHK</sequence>
<dbReference type="Proteomes" id="UP000253831">
    <property type="component" value="Unassembled WGS sequence"/>
</dbReference>
<dbReference type="AlphaFoldDB" id="A0A369XKR1"/>
<organism evidence="1 2">
    <name type="scientific">Candidatus Accumulibacter meliphilus</name>
    <dbReference type="NCBI Taxonomy" id="2211374"/>
    <lineage>
        <taxon>Bacteria</taxon>
        <taxon>Pseudomonadati</taxon>
        <taxon>Pseudomonadota</taxon>
        <taxon>Betaproteobacteria</taxon>
        <taxon>Candidatus Accumulibacter</taxon>
    </lineage>
</organism>
<accession>A0A369XKR1</accession>